<proteinExistence type="predicted"/>
<organism evidence="1 2">
    <name type="scientific">Grifola frondosa</name>
    <name type="common">Maitake</name>
    <name type="synonym">Polyporus frondosus</name>
    <dbReference type="NCBI Taxonomy" id="5627"/>
    <lineage>
        <taxon>Eukaryota</taxon>
        <taxon>Fungi</taxon>
        <taxon>Dikarya</taxon>
        <taxon>Basidiomycota</taxon>
        <taxon>Agaricomycotina</taxon>
        <taxon>Agaricomycetes</taxon>
        <taxon>Polyporales</taxon>
        <taxon>Grifolaceae</taxon>
        <taxon>Grifola</taxon>
    </lineage>
</organism>
<evidence type="ECO:0000313" key="1">
    <source>
        <dbReference type="EMBL" id="OBZ73269.1"/>
    </source>
</evidence>
<dbReference type="AlphaFoldDB" id="A0A1C7MA53"/>
<accession>A0A1C7MA53</accession>
<comment type="caution">
    <text evidence="1">The sequence shown here is derived from an EMBL/GenBank/DDBJ whole genome shotgun (WGS) entry which is preliminary data.</text>
</comment>
<dbReference type="Proteomes" id="UP000092993">
    <property type="component" value="Unassembled WGS sequence"/>
</dbReference>
<sequence length="105" mass="11693">MCVGCLILLFTGTRPRICPPASILTCQCILAFGVLSSTGQLILRGSGSQDVMVLVQSLEMFCRERLLFWIEALSIMDRLDVAVMMALTSARDWRANSSTQDHTYF</sequence>
<evidence type="ECO:0000313" key="2">
    <source>
        <dbReference type="Proteomes" id="UP000092993"/>
    </source>
</evidence>
<protein>
    <submittedName>
        <fullName evidence="1">Uncharacterized protein</fullName>
    </submittedName>
</protein>
<gene>
    <name evidence="1" type="ORF">A0H81_06872</name>
</gene>
<dbReference type="OrthoDB" id="2804352at2759"/>
<keyword evidence="2" id="KW-1185">Reference proteome</keyword>
<reference evidence="1 2" key="1">
    <citation type="submission" date="2016-03" db="EMBL/GenBank/DDBJ databases">
        <title>Whole genome sequencing of Grifola frondosa 9006-11.</title>
        <authorList>
            <person name="Min B."/>
            <person name="Park H."/>
            <person name="Kim J.-G."/>
            <person name="Cho H."/>
            <person name="Oh Y.-L."/>
            <person name="Kong W.-S."/>
            <person name="Choi I.-G."/>
        </authorList>
    </citation>
    <scope>NUCLEOTIDE SEQUENCE [LARGE SCALE GENOMIC DNA]</scope>
    <source>
        <strain evidence="1 2">9006-11</strain>
    </source>
</reference>
<name>A0A1C7MA53_GRIFR</name>
<dbReference type="EMBL" id="LUGG01000007">
    <property type="protein sequence ID" value="OBZ73269.1"/>
    <property type="molecule type" value="Genomic_DNA"/>
</dbReference>